<dbReference type="InterPro" id="IPR007353">
    <property type="entry name" value="DUF421"/>
</dbReference>
<comment type="caution">
    <text evidence="9">The sequence shown here is derived from an EMBL/GenBank/DDBJ whole genome shotgun (WGS) entry which is preliminary data.</text>
</comment>
<organism evidence="9 10">
    <name type="scientific">Flavihumibacter petaseus NBRC 106054</name>
    <dbReference type="NCBI Taxonomy" id="1220578"/>
    <lineage>
        <taxon>Bacteria</taxon>
        <taxon>Pseudomonadati</taxon>
        <taxon>Bacteroidota</taxon>
        <taxon>Chitinophagia</taxon>
        <taxon>Chitinophagales</taxon>
        <taxon>Chitinophagaceae</taxon>
        <taxon>Flavihumibacter</taxon>
    </lineage>
</organism>
<keyword evidence="4 7" id="KW-0812">Transmembrane</keyword>
<dbReference type="OrthoDB" id="9793799at2"/>
<feature type="transmembrane region" description="Helical" evidence="7">
    <location>
        <begin position="45"/>
        <end position="63"/>
    </location>
</feature>
<evidence type="ECO:0000313" key="10">
    <source>
        <dbReference type="Proteomes" id="UP000033121"/>
    </source>
</evidence>
<dbReference type="EMBL" id="BBWV01000003">
    <property type="protein sequence ID" value="GAO44014.1"/>
    <property type="molecule type" value="Genomic_DNA"/>
</dbReference>
<accession>A0A0E9N2E9</accession>
<evidence type="ECO:0000256" key="7">
    <source>
        <dbReference type="SAM" id="Phobius"/>
    </source>
</evidence>
<evidence type="ECO:0000256" key="3">
    <source>
        <dbReference type="ARBA" id="ARBA00022475"/>
    </source>
</evidence>
<evidence type="ECO:0000256" key="4">
    <source>
        <dbReference type="ARBA" id="ARBA00022692"/>
    </source>
</evidence>
<dbReference type="PANTHER" id="PTHR34582:SF6">
    <property type="entry name" value="UPF0702 TRANSMEMBRANE PROTEIN YCAP"/>
    <property type="match status" value="1"/>
</dbReference>
<dbReference type="InterPro" id="IPR023090">
    <property type="entry name" value="UPF0702_alpha/beta_dom_sf"/>
</dbReference>
<gene>
    <name evidence="9" type="ORF">FPE01S_03_00530</name>
</gene>
<comment type="similarity">
    <text evidence="2">Belongs to the UPF0702 family.</text>
</comment>
<evidence type="ECO:0000256" key="1">
    <source>
        <dbReference type="ARBA" id="ARBA00004651"/>
    </source>
</evidence>
<keyword evidence="3" id="KW-1003">Cell membrane</keyword>
<reference evidence="9 10" key="1">
    <citation type="submission" date="2015-04" db="EMBL/GenBank/DDBJ databases">
        <title>Whole genome shotgun sequence of Flavihumibacter petaseus NBRC 106054.</title>
        <authorList>
            <person name="Miyazawa S."/>
            <person name="Hosoyama A."/>
            <person name="Hashimoto M."/>
            <person name="Noguchi M."/>
            <person name="Tsuchikane K."/>
            <person name="Ohji S."/>
            <person name="Yamazoe A."/>
            <person name="Ichikawa N."/>
            <person name="Kimura A."/>
            <person name="Fujita N."/>
        </authorList>
    </citation>
    <scope>NUCLEOTIDE SEQUENCE [LARGE SCALE GENOMIC DNA]</scope>
    <source>
        <strain evidence="9 10">NBRC 106054</strain>
    </source>
</reference>
<dbReference type="GO" id="GO:0005886">
    <property type="term" value="C:plasma membrane"/>
    <property type="evidence" value="ECO:0007669"/>
    <property type="project" value="UniProtKB-SubCell"/>
</dbReference>
<keyword evidence="6 7" id="KW-0472">Membrane</keyword>
<comment type="subcellular location">
    <subcellularLocation>
        <location evidence="1">Cell membrane</location>
        <topology evidence="1">Multi-pass membrane protein</topology>
    </subcellularLocation>
</comment>
<dbReference type="Gene3D" id="3.30.240.20">
    <property type="entry name" value="bsu07140 like domains"/>
    <property type="match status" value="1"/>
</dbReference>
<protein>
    <recommendedName>
        <fullName evidence="8">YetF C-terminal domain-containing protein</fullName>
    </recommendedName>
</protein>
<dbReference type="PANTHER" id="PTHR34582">
    <property type="entry name" value="UPF0702 TRANSMEMBRANE PROTEIN YCAP"/>
    <property type="match status" value="1"/>
</dbReference>
<name>A0A0E9N2E9_9BACT</name>
<evidence type="ECO:0000256" key="6">
    <source>
        <dbReference type="ARBA" id="ARBA00023136"/>
    </source>
</evidence>
<keyword evidence="5 7" id="KW-1133">Transmembrane helix</keyword>
<feature type="transmembrane region" description="Helical" evidence="7">
    <location>
        <begin position="69"/>
        <end position="91"/>
    </location>
</feature>
<dbReference type="RefSeq" id="WP_046369997.1">
    <property type="nucleotide sequence ID" value="NZ_BBWV01000003.1"/>
</dbReference>
<keyword evidence="10" id="KW-1185">Reference proteome</keyword>
<evidence type="ECO:0000259" key="8">
    <source>
        <dbReference type="Pfam" id="PF04239"/>
    </source>
</evidence>
<dbReference type="Pfam" id="PF04239">
    <property type="entry name" value="DUF421"/>
    <property type="match status" value="1"/>
</dbReference>
<feature type="domain" description="YetF C-terminal" evidence="8">
    <location>
        <begin position="92"/>
        <end position="160"/>
    </location>
</feature>
<dbReference type="AlphaFoldDB" id="A0A0E9N2E9"/>
<dbReference type="Proteomes" id="UP000033121">
    <property type="component" value="Unassembled WGS sequence"/>
</dbReference>
<evidence type="ECO:0000313" key="9">
    <source>
        <dbReference type="EMBL" id="GAO44014.1"/>
    </source>
</evidence>
<feature type="transmembrane region" description="Helical" evidence="7">
    <location>
        <begin position="12"/>
        <end position="33"/>
    </location>
</feature>
<dbReference type="STRING" id="1220578.FPE01S_03_00530"/>
<proteinExistence type="inferred from homology"/>
<evidence type="ECO:0000256" key="5">
    <source>
        <dbReference type="ARBA" id="ARBA00022989"/>
    </source>
</evidence>
<sequence>MDLSILWGSGEHLSPLQMGFRAFIAFFVALACIRLGGMRILGKKTAFDSIVAIMLGAILARGVVGASPFIATVTAAVVLVVIHRVLALLAMKHAWIGKIVKGEHMSLYRDGQMNERNMWKSAISKDDLHESVRLELNSESFEEVKEITIEKNGHVSVTKK</sequence>
<evidence type="ECO:0000256" key="2">
    <source>
        <dbReference type="ARBA" id="ARBA00006448"/>
    </source>
</evidence>